<accession>A0ABZ1LMJ4</accession>
<keyword evidence="3" id="KW-1185">Reference proteome</keyword>
<proteinExistence type="predicted"/>
<evidence type="ECO:0000256" key="1">
    <source>
        <dbReference type="SAM" id="MobiDB-lite"/>
    </source>
</evidence>
<evidence type="ECO:0000313" key="2">
    <source>
        <dbReference type="EMBL" id="WTR75260.1"/>
    </source>
</evidence>
<feature type="region of interest" description="Disordered" evidence="1">
    <location>
        <begin position="322"/>
        <end position="344"/>
    </location>
</feature>
<feature type="region of interest" description="Disordered" evidence="1">
    <location>
        <begin position="155"/>
        <end position="181"/>
    </location>
</feature>
<protein>
    <submittedName>
        <fullName evidence="2">Uncharacterized protein</fullName>
    </submittedName>
</protein>
<dbReference type="EMBL" id="CP108188">
    <property type="protein sequence ID" value="WTR75260.1"/>
    <property type="molecule type" value="Genomic_DNA"/>
</dbReference>
<feature type="compositionally biased region" description="Acidic residues" evidence="1">
    <location>
        <begin position="334"/>
        <end position="344"/>
    </location>
</feature>
<name>A0ABZ1LMJ4_9ACTN</name>
<evidence type="ECO:0000313" key="3">
    <source>
        <dbReference type="Proteomes" id="UP001622594"/>
    </source>
</evidence>
<reference evidence="2 3" key="1">
    <citation type="submission" date="2022-10" db="EMBL/GenBank/DDBJ databases">
        <title>The complete genomes of actinobacterial strains from the NBC collection.</title>
        <authorList>
            <person name="Joergensen T.S."/>
            <person name="Alvarez Arevalo M."/>
            <person name="Sterndorff E.B."/>
            <person name="Faurdal D."/>
            <person name="Vuksanovic O."/>
            <person name="Mourched A.-S."/>
            <person name="Charusanti P."/>
            <person name="Shaw S."/>
            <person name="Blin K."/>
            <person name="Weber T."/>
        </authorList>
    </citation>
    <scope>NUCLEOTIDE SEQUENCE [LARGE SCALE GENOMIC DNA]</scope>
    <source>
        <strain evidence="2 3">NBC_00123</strain>
    </source>
</reference>
<organism evidence="2 3">
    <name type="scientific">Streptomyces zaomyceticus</name>
    <dbReference type="NCBI Taxonomy" id="68286"/>
    <lineage>
        <taxon>Bacteria</taxon>
        <taxon>Bacillati</taxon>
        <taxon>Actinomycetota</taxon>
        <taxon>Actinomycetes</taxon>
        <taxon>Kitasatosporales</taxon>
        <taxon>Streptomycetaceae</taxon>
        <taxon>Streptomyces</taxon>
    </lineage>
</organism>
<dbReference type="Proteomes" id="UP001622594">
    <property type="component" value="Chromosome"/>
</dbReference>
<gene>
    <name evidence="2" type="ORF">OG814_01650</name>
</gene>
<sequence>MEQLSAGKKLDQAFEKLGKEKSISFELDLDVDAKTLKLLDAEADPEPGEAIPDDAAKLISGAKISFTVESKKPIDESGENDFVGMAMKVSTPDGDLVEYRVVGDYTYVRSDIATLAKAMDAPLPPADELPEEAKGLKKALEGEWVKFNTKELEKTGREMAQEPGAKPGAKPSPEPSLDAKTQKKLTDALRKVIAREVDFKTAGGEDGTEHITATAPFRSLVTELIGEIRPLTKDLPPGVELPSDKDLKEVPNVTTTADFTLKNGELTEVYVDLAKLTENAKVTKFGLSLKMSGGTKPVAPAGATELDLEELMGGFFGAMMPDEGLGEGDFSTEGLEDGSAEGAA</sequence>